<dbReference type="AlphaFoldDB" id="A0A1S2PLZ8"/>
<keyword evidence="3" id="KW-1185">Reference proteome</keyword>
<dbReference type="Gene3D" id="3.40.50.1390">
    <property type="entry name" value="Resolvase, N-terminal catalytic domain"/>
    <property type="match status" value="1"/>
</dbReference>
<evidence type="ECO:0000256" key="1">
    <source>
        <dbReference type="SAM" id="MobiDB-lite"/>
    </source>
</evidence>
<dbReference type="InterPro" id="IPR036162">
    <property type="entry name" value="Resolvase-like_N_sf"/>
</dbReference>
<proteinExistence type="predicted"/>
<gene>
    <name evidence="2" type="ORF">BIV24_10405</name>
</gene>
<evidence type="ECO:0000313" key="3">
    <source>
        <dbReference type="Proteomes" id="UP000179935"/>
    </source>
</evidence>
<dbReference type="GO" id="GO:0003677">
    <property type="term" value="F:DNA binding"/>
    <property type="evidence" value="ECO:0007669"/>
    <property type="project" value="InterPro"/>
</dbReference>
<reference evidence="2 3" key="1">
    <citation type="submission" date="2016-10" db="EMBL/GenBank/DDBJ databases">
        <title>Genome sequence of Streptomyces sp. MUSC 93.</title>
        <authorList>
            <person name="Lee L.-H."/>
            <person name="Ser H.-L."/>
            <person name="Law J.W.-F."/>
        </authorList>
    </citation>
    <scope>NUCLEOTIDE SEQUENCE [LARGE SCALE GENOMIC DNA]</scope>
    <source>
        <strain evidence="2 3">MUSC 93</strain>
    </source>
</reference>
<sequence length="134" mass="14584">MSPLSGLIMRQPHDFEQLLQLADQHDITLHGQANRRDLADPDDRFFLCIEVAHACRSSDDTSRRLRDATVDRARDGQPHGGKRRYGYDKSGTVIIETALVAVTTGGTCPGSVSSEGRAAATSLFSQEVTCASRP</sequence>
<protein>
    <submittedName>
        <fullName evidence="2">Uncharacterized protein</fullName>
    </submittedName>
</protein>
<dbReference type="EMBL" id="MLYP01000027">
    <property type="protein sequence ID" value="OIJ94560.1"/>
    <property type="molecule type" value="Genomic_DNA"/>
</dbReference>
<accession>A0A1S2PLZ8</accession>
<evidence type="ECO:0000313" key="2">
    <source>
        <dbReference type="EMBL" id="OIJ94560.1"/>
    </source>
</evidence>
<name>A0A1S2PLZ8_9ACTN</name>
<dbReference type="STRING" id="1428652.BIV24_10405"/>
<feature type="region of interest" description="Disordered" evidence="1">
    <location>
        <begin position="60"/>
        <end position="87"/>
    </location>
</feature>
<dbReference type="Proteomes" id="UP000179935">
    <property type="component" value="Unassembled WGS sequence"/>
</dbReference>
<comment type="caution">
    <text evidence="2">The sequence shown here is derived from an EMBL/GenBank/DDBJ whole genome shotgun (WGS) entry which is preliminary data.</text>
</comment>
<dbReference type="GO" id="GO:0000150">
    <property type="term" value="F:DNA strand exchange activity"/>
    <property type="evidence" value="ECO:0007669"/>
    <property type="project" value="InterPro"/>
</dbReference>
<organism evidence="2 3">
    <name type="scientific">Streptomyces colonosanans</name>
    <dbReference type="NCBI Taxonomy" id="1428652"/>
    <lineage>
        <taxon>Bacteria</taxon>
        <taxon>Bacillati</taxon>
        <taxon>Actinomycetota</taxon>
        <taxon>Actinomycetes</taxon>
        <taxon>Kitasatosporales</taxon>
        <taxon>Streptomycetaceae</taxon>
        <taxon>Streptomyces</taxon>
    </lineage>
</organism>
<feature type="compositionally biased region" description="Basic and acidic residues" evidence="1">
    <location>
        <begin position="60"/>
        <end position="77"/>
    </location>
</feature>